<dbReference type="HOGENOM" id="CLU_109205_0_0_1"/>
<proteinExistence type="predicted"/>
<dbReference type="InParanoid" id="A0A0C2ZCV7"/>
<evidence type="ECO:0000256" key="1">
    <source>
        <dbReference type="SAM" id="MobiDB-lite"/>
    </source>
</evidence>
<name>A0A0C2ZCV7_9AGAM</name>
<feature type="non-terminal residue" evidence="3">
    <location>
        <position position="166"/>
    </location>
</feature>
<organism evidence="3 4">
    <name type="scientific">Scleroderma citrinum Foug A</name>
    <dbReference type="NCBI Taxonomy" id="1036808"/>
    <lineage>
        <taxon>Eukaryota</taxon>
        <taxon>Fungi</taxon>
        <taxon>Dikarya</taxon>
        <taxon>Basidiomycota</taxon>
        <taxon>Agaricomycotina</taxon>
        <taxon>Agaricomycetes</taxon>
        <taxon>Agaricomycetidae</taxon>
        <taxon>Boletales</taxon>
        <taxon>Sclerodermatineae</taxon>
        <taxon>Sclerodermataceae</taxon>
        <taxon>Scleroderma</taxon>
    </lineage>
</organism>
<evidence type="ECO:0000313" key="4">
    <source>
        <dbReference type="Proteomes" id="UP000053989"/>
    </source>
</evidence>
<accession>A0A0C2ZCV7</accession>
<keyword evidence="4" id="KW-1185">Reference proteome</keyword>
<dbReference type="STRING" id="1036808.A0A0C2ZCV7"/>
<dbReference type="EMBL" id="KN822071">
    <property type="protein sequence ID" value="KIM59608.1"/>
    <property type="molecule type" value="Genomic_DNA"/>
</dbReference>
<dbReference type="OrthoDB" id="2499658at2759"/>
<feature type="region of interest" description="Disordered" evidence="1">
    <location>
        <begin position="77"/>
        <end position="103"/>
    </location>
</feature>
<sequence length="166" mass="18885">MPAPDTENRPGFPTYAQYKDVEASYLNNMSHMKRPKALITQAMFDDIWDVLHHPKAVTIGTPQFRYWVRKMFTLSRSKRDHPSPGTGPDAADNHTHTGQSPVVLHDGRPVAIMEHLYEVLCYCHGLAEHGGRDKTCAVIREHYSWVPKDLTARFVKACPTCVEKKN</sequence>
<protein>
    <recommendedName>
        <fullName evidence="2">Integrase zinc-binding domain-containing protein</fullName>
    </recommendedName>
</protein>
<dbReference type="InterPro" id="IPR041588">
    <property type="entry name" value="Integrase_H2C2"/>
</dbReference>
<dbReference type="Gene3D" id="1.10.340.70">
    <property type="match status" value="1"/>
</dbReference>
<dbReference type="Pfam" id="PF17921">
    <property type="entry name" value="Integrase_H2C2"/>
    <property type="match status" value="1"/>
</dbReference>
<feature type="domain" description="Integrase zinc-binding" evidence="2">
    <location>
        <begin position="118"/>
        <end position="165"/>
    </location>
</feature>
<evidence type="ECO:0000313" key="3">
    <source>
        <dbReference type="EMBL" id="KIM59608.1"/>
    </source>
</evidence>
<gene>
    <name evidence="3" type="ORF">SCLCIDRAFT_125800</name>
</gene>
<evidence type="ECO:0000259" key="2">
    <source>
        <dbReference type="Pfam" id="PF17921"/>
    </source>
</evidence>
<reference evidence="3 4" key="1">
    <citation type="submission" date="2014-04" db="EMBL/GenBank/DDBJ databases">
        <authorList>
            <consortium name="DOE Joint Genome Institute"/>
            <person name="Kuo A."/>
            <person name="Kohler A."/>
            <person name="Nagy L.G."/>
            <person name="Floudas D."/>
            <person name="Copeland A."/>
            <person name="Barry K.W."/>
            <person name="Cichocki N."/>
            <person name="Veneault-Fourrey C."/>
            <person name="LaButti K."/>
            <person name="Lindquist E.A."/>
            <person name="Lipzen A."/>
            <person name="Lundell T."/>
            <person name="Morin E."/>
            <person name="Murat C."/>
            <person name="Sun H."/>
            <person name="Tunlid A."/>
            <person name="Henrissat B."/>
            <person name="Grigoriev I.V."/>
            <person name="Hibbett D.S."/>
            <person name="Martin F."/>
            <person name="Nordberg H.P."/>
            <person name="Cantor M.N."/>
            <person name="Hua S.X."/>
        </authorList>
    </citation>
    <scope>NUCLEOTIDE SEQUENCE [LARGE SCALE GENOMIC DNA]</scope>
    <source>
        <strain evidence="3 4">Foug A</strain>
    </source>
</reference>
<dbReference type="Proteomes" id="UP000053989">
    <property type="component" value="Unassembled WGS sequence"/>
</dbReference>
<reference evidence="4" key="2">
    <citation type="submission" date="2015-01" db="EMBL/GenBank/DDBJ databases">
        <title>Evolutionary Origins and Diversification of the Mycorrhizal Mutualists.</title>
        <authorList>
            <consortium name="DOE Joint Genome Institute"/>
            <consortium name="Mycorrhizal Genomics Consortium"/>
            <person name="Kohler A."/>
            <person name="Kuo A."/>
            <person name="Nagy L.G."/>
            <person name="Floudas D."/>
            <person name="Copeland A."/>
            <person name="Barry K.W."/>
            <person name="Cichocki N."/>
            <person name="Veneault-Fourrey C."/>
            <person name="LaButti K."/>
            <person name="Lindquist E.A."/>
            <person name="Lipzen A."/>
            <person name="Lundell T."/>
            <person name="Morin E."/>
            <person name="Murat C."/>
            <person name="Riley R."/>
            <person name="Ohm R."/>
            <person name="Sun H."/>
            <person name="Tunlid A."/>
            <person name="Henrissat B."/>
            <person name="Grigoriev I.V."/>
            <person name="Hibbett D.S."/>
            <person name="Martin F."/>
        </authorList>
    </citation>
    <scope>NUCLEOTIDE SEQUENCE [LARGE SCALE GENOMIC DNA]</scope>
    <source>
        <strain evidence="4">Foug A</strain>
    </source>
</reference>
<dbReference type="AlphaFoldDB" id="A0A0C2ZCV7"/>